<sequence length="73" mass="8475">MNVVITKVIYISGIENETQQKHIEQQLKQLHGVHQVNIEIESNNGKIFIDFETPASLNNLEKEVYDLGYEILY</sequence>
<accession>A0A9X4LCK0</accession>
<name>A0A9X4LCK0_9STAP</name>
<dbReference type="Proteomes" id="UP001152422">
    <property type="component" value="Unassembled WGS sequence"/>
</dbReference>
<evidence type="ECO:0000313" key="2">
    <source>
        <dbReference type="Proteomes" id="UP001152422"/>
    </source>
</evidence>
<dbReference type="InterPro" id="IPR006121">
    <property type="entry name" value="HMA_dom"/>
</dbReference>
<dbReference type="AlphaFoldDB" id="A0A9X4LCK0"/>
<protein>
    <submittedName>
        <fullName evidence="1">Heavy-metal-associated domain-containing protein</fullName>
    </submittedName>
</protein>
<comment type="caution">
    <text evidence="1">The sequence shown here is derived from an EMBL/GenBank/DDBJ whole genome shotgun (WGS) entry which is preliminary data.</text>
</comment>
<keyword evidence="2" id="KW-1185">Reference proteome</keyword>
<gene>
    <name evidence="1" type="ORF">M4L89_14720</name>
</gene>
<dbReference type="InterPro" id="IPR036163">
    <property type="entry name" value="HMA_dom_sf"/>
</dbReference>
<dbReference type="Gene3D" id="3.30.70.100">
    <property type="match status" value="1"/>
</dbReference>
<dbReference type="RefSeq" id="WP_002511420.1">
    <property type="nucleotide sequence ID" value="NZ_CP013114.1"/>
</dbReference>
<evidence type="ECO:0000313" key="1">
    <source>
        <dbReference type="EMBL" id="MDG0847462.1"/>
    </source>
</evidence>
<dbReference type="CDD" id="cd00371">
    <property type="entry name" value="HMA"/>
    <property type="match status" value="1"/>
</dbReference>
<proteinExistence type="predicted"/>
<organism evidence="1 2">
    <name type="scientific">Staphylococcus equorum</name>
    <dbReference type="NCBI Taxonomy" id="246432"/>
    <lineage>
        <taxon>Bacteria</taxon>
        <taxon>Bacillati</taxon>
        <taxon>Bacillota</taxon>
        <taxon>Bacilli</taxon>
        <taxon>Bacillales</taxon>
        <taxon>Staphylococcaceae</taxon>
        <taxon>Staphylococcus</taxon>
    </lineage>
</organism>
<dbReference type="SUPFAM" id="SSF55008">
    <property type="entry name" value="HMA, heavy metal-associated domain"/>
    <property type="match status" value="1"/>
</dbReference>
<reference evidence="1" key="1">
    <citation type="submission" date="2022-05" db="EMBL/GenBank/DDBJ databases">
        <title>Comparative genomics of Staphylococcus equorum isolates.</title>
        <authorList>
            <person name="Luelf R.H."/>
        </authorList>
    </citation>
    <scope>NUCLEOTIDE SEQUENCE</scope>
    <source>
        <strain evidence="1">TMW 2.2497</strain>
    </source>
</reference>
<dbReference type="EMBL" id="JAMBQA010000017">
    <property type="protein sequence ID" value="MDG0847462.1"/>
    <property type="molecule type" value="Genomic_DNA"/>
</dbReference>
<dbReference type="GO" id="GO:0046872">
    <property type="term" value="F:metal ion binding"/>
    <property type="evidence" value="ECO:0007669"/>
    <property type="project" value="InterPro"/>
</dbReference>
<dbReference type="NCBIfam" id="NF047536">
    <property type="entry name" value="Cu_chaper_CsoZ"/>
    <property type="match status" value="1"/>
</dbReference>